<evidence type="ECO:0000256" key="1">
    <source>
        <dbReference type="ARBA" id="ARBA00023004"/>
    </source>
</evidence>
<dbReference type="PANTHER" id="PTHR36577">
    <property type="entry name" value="DUF521 DOMAIN PROTEIN (AFU_ORTHOLOGUE AFUA_6G00490)"/>
    <property type="match status" value="1"/>
</dbReference>
<dbReference type="EMBL" id="AP019416">
    <property type="protein sequence ID" value="BBI52650.1"/>
    <property type="molecule type" value="Genomic_DNA"/>
</dbReference>
<gene>
    <name evidence="4" type="ORF">HORIV_50710</name>
</gene>
<accession>A0ABN5X213</accession>
<proteinExistence type="predicted"/>
<evidence type="ECO:0000313" key="5">
    <source>
        <dbReference type="Proteomes" id="UP000289555"/>
    </source>
</evidence>
<evidence type="ECO:0000256" key="2">
    <source>
        <dbReference type="ARBA" id="ARBA00023239"/>
    </source>
</evidence>
<dbReference type="PANTHER" id="PTHR36577:SF3">
    <property type="entry name" value="DUF521 DOMAIN PROTEIN (AFU_ORTHOLOGUE AFUA_6G00490)"/>
    <property type="match status" value="1"/>
</dbReference>
<feature type="domain" description="Phosphomevalonate dehydratase large subunit-like" evidence="3">
    <location>
        <begin position="1"/>
        <end position="71"/>
    </location>
</feature>
<organism evidence="4 5">
    <name type="scientific">Vreelandella olivaria</name>
    <dbReference type="NCBI Taxonomy" id="390919"/>
    <lineage>
        <taxon>Bacteria</taxon>
        <taxon>Pseudomonadati</taxon>
        <taxon>Pseudomonadota</taxon>
        <taxon>Gammaproteobacteria</taxon>
        <taxon>Oceanospirillales</taxon>
        <taxon>Halomonadaceae</taxon>
        <taxon>Vreelandella</taxon>
    </lineage>
</organism>
<dbReference type="Pfam" id="PF04412">
    <property type="entry name" value="AcnX"/>
    <property type="match status" value="1"/>
</dbReference>
<keyword evidence="5" id="KW-1185">Reference proteome</keyword>
<keyword evidence="1" id="KW-0408">Iron</keyword>
<evidence type="ECO:0000313" key="4">
    <source>
        <dbReference type="EMBL" id="BBI52650.1"/>
    </source>
</evidence>
<dbReference type="Proteomes" id="UP000289555">
    <property type="component" value="Chromosome"/>
</dbReference>
<evidence type="ECO:0000259" key="3">
    <source>
        <dbReference type="Pfam" id="PF04412"/>
    </source>
</evidence>
<protein>
    <recommendedName>
        <fullName evidence="3">Phosphomevalonate dehydratase large subunit-like domain-containing protein</fullName>
    </recommendedName>
</protein>
<reference evidence="5" key="1">
    <citation type="journal article" date="2019" name="Microbiol. Resour. Announc.">
        <title>Complete Genome Sequence of Halomonas olivaria, a Moderately Halophilic Bacterium Isolated from Olive Processing Effluents, Obtained by Nanopore Sequencing.</title>
        <authorList>
            <person name="Nagata S."/>
            <person name="Ii K.M."/>
            <person name="Tsukimi T."/>
            <person name="Miura M.C."/>
            <person name="Galipon J."/>
            <person name="Arakawa K."/>
        </authorList>
    </citation>
    <scope>NUCLEOTIDE SEQUENCE [LARGE SCALE GENOMIC DNA]</scope>
    <source>
        <strain evidence="5">TYRC17</strain>
    </source>
</reference>
<sequence length="79" mass="8702">MRIVLRVAELQGAEQLIDISQAHIDGCIYTGPASLRFAEQLVEWGAQVRVPTTLNSISVDQCRWRAQDIAPLSASLPAR</sequence>
<keyword evidence="2" id="KW-0456">Lyase</keyword>
<dbReference type="InterPro" id="IPR007506">
    <property type="entry name" value="PMDh-L-like_dom"/>
</dbReference>
<name>A0ABN5X213_9GAMM</name>